<feature type="compositionally biased region" description="Basic and acidic residues" evidence="1">
    <location>
        <begin position="19"/>
        <end position="33"/>
    </location>
</feature>
<feature type="transmembrane region" description="Helical" evidence="2">
    <location>
        <begin position="171"/>
        <end position="188"/>
    </location>
</feature>
<evidence type="ECO:0000313" key="4">
    <source>
        <dbReference type="Proteomes" id="UP001595867"/>
    </source>
</evidence>
<accession>A0ABV8IMK6</accession>
<feature type="region of interest" description="Disordered" evidence="1">
    <location>
        <begin position="1"/>
        <end position="58"/>
    </location>
</feature>
<dbReference type="Proteomes" id="UP001595867">
    <property type="component" value="Unassembled WGS sequence"/>
</dbReference>
<evidence type="ECO:0000313" key="3">
    <source>
        <dbReference type="EMBL" id="MFC4064239.1"/>
    </source>
</evidence>
<gene>
    <name evidence="3" type="ORF">ACFO0C_04810</name>
</gene>
<evidence type="ECO:0000256" key="1">
    <source>
        <dbReference type="SAM" id="MobiDB-lite"/>
    </source>
</evidence>
<sequence length="325" mass="34222">MAYPSEQPAGQSQPFAGPAREEQSFAGPPREEQPFVGPAWEGQPFVGPAGEGQPFVGPPREGQPFVGPLREGWRQWFQLQGSSRPWRRSVAAGAGAAVAIAVLGVLFGLLWAWLAPTVPVVKLADGSIVVTDPSPEQYIAADGWFTLLGLGFGLIVTVGAWLALRRDRGPFLLLGVIGGTLVAGRWVAPLVGEFLGRGAYQDWRETAAQGATYLAPPELQSLGPKLVPAFIAAIVLTLLAGWSNDPDLDLPGAHPGYAANHGYPPYPPQAGDYAPYASPAGEPHARPAGERSPSAPPPAEVGERPETGQGQAYGGVEQQEPRRPA</sequence>
<dbReference type="EMBL" id="JBHSBL010000005">
    <property type="protein sequence ID" value="MFC4064239.1"/>
    <property type="molecule type" value="Genomic_DNA"/>
</dbReference>
<comment type="caution">
    <text evidence="3">The sequence shown here is derived from an EMBL/GenBank/DDBJ whole genome shotgun (WGS) entry which is preliminary data.</text>
</comment>
<proteinExistence type="predicted"/>
<keyword evidence="2" id="KW-0812">Transmembrane</keyword>
<name>A0ABV8IMK6_9ACTN</name>
<feature type="transmembrane region" description="Helical" evidence="2">
    <location>
        <begin position="90"/>
        <end position="114"/>
    </location>
</feature>
<feature type="transmembrane region" description="Helical" evidence="2">
    <location>
        <begin position="144"/>
        <end position="164"/>
    </location>
</feature>
<keyword evidence="2" id="KW-0472">Membrane</keyword>
<feature type="region of interest" description="Disordered" evidence="1">
    <location>
        <begin position="261"/>
        <end position="325"/>
    </location>
</feature>
<organism evidence="3 4">
    <name type="scientific">Actinoplanes subglobosus</name>
    <dbReference type="NCBI Taxonomy" id="1547892"/>
    <lineage>
        <taxon>Bacteria</taxon>
        <taxon>Bacillati</taxon>
        <taxon>Actinomycetota</taxon>
        <taxon>Actinomycetes</taxon>
        <taxon>Micromonosporales</taxon>
        <taxon>Micromonosporaceae</taxon>
        <taxon>Actinoplanes</taxon>
    </lineage>
</organism>
<dbReference type="RefSeq" id="WP_378065275.1">
    <property type="nucleotide sequence ID" value="NZ_JBHSBL010000005.1"/>
</dbReference>
<keyword evidence="2" id="KW-1133">Transmembrane helix</keyword>
<protein>
    <recommendedName>
        <fullName evidence="5">DUF2567 domain-containing protein</fullName>
    </recommendedName>
</protein>
<evidence type="ECO:0008006" key="5">
    <source>
        <dbReference type="Google" id="ProtNLM"/>
    </source>
</evidence>
<keyword evidence="4" id="KW-1185">Reference proteome</keyword>
<reference evidence="4" key="1">
    <citation type="journal article" date="2019" name="Int. J. Syst. Evol. Microbiol.">
        <title>The Global Catalogue of Microorganisms (GCM) 10K type strain sequencing project: providing services to taxonomists for standard genome sequencing and annotation.</title>
        <authorList>
            <consortium name="The Broad Institute Genomics Platform"/>
            <consortium name="The Broad Institute Genome Sequencing Center for Infectious Disease"/>
            <person name="Wu L."/>
            <person name="Ma J."/>
        </authorList>
    </citation>
    <scope>NUCLEOTIDE SEQUENCE [LARGE SCALE GENOMIC DNA]</scope>
    <source>
        <strain evidence="4">TBRC 5832</strain>
    </source>
</reference>
<evidence type="ECO:0000256" key="2">
    <source>
        <dbReference type="SAM" id="Phobius"/>
    </source>
</evidence>